<feature type="domain" description="Penicillin-binding protein transpeptidase" evidence="8">
    <location>
        <begin position="354"/>
        <end position="660"/>
    </location>
</feature>
<feature type="domain" description="Penicillin-binding protein dimerisation" evidence="9">
    <location>
        <begin position="156"/>
        <end position="317"/>
    </location>
</feature>
<evidence type="ECO:0000256" key="5">
    <source>
        <dbReference type="ARBA" id="ARBA00023136"/>
    </source>
</evidence>
<proteinExistence type="inferred from homology"/>
<keyword evidence="5" id="KW-0472">Membrane</keyword>
<evidence type="ECO:0000313" key="11">
    <source>
        <dbReference type="EMBL" id="WXB92805.1"/>
    </source>
</evidence>
<dbReference type="InterPro" id="IPR005311">
    <property type="entry name" value="PBP_dimer"/>
</dbReference>
<dbReference type="EC" id="3.4.16.4" evidence="4"/>
<evidence type="ECO:0000259" key="9">
    <source>
        <dbReference type="Pfam" id="PF03717"/>
    </source>
</evidence>
<dbReference type="Pfam" id="PF00905">
    <property type="entry name" value="Transpeptidase"/>
    <property type="match status" value="1"/>
</dbReference>
<dbReference type="PANTHER" id="PTHR30627:SF25">
    <property type="entry name" value="PENICILLIN-BINDING PROTEIN 3"/>
    <property type="match status" value="1"/>
</dbReference>
<comment type="subcellular location">
    <subcellularLocation>
        <location evidence="1">Membrane</location>
    </subcellularLocation>
</comment>
<dbReference type="InterPro" id="IPR012338">
    <property type="entry name" value="Beta-lactam/transpept-like"/>
</dbReference>
<accession>A0ABZ2N652</accession>
<comment type="pathway">
    <text evidence="2">Cell wall biogenesis; peptidoglycan biosynthesis.</text>
</comment>
<dbReference type="Pfam" id="PF05223">
    <property type="entry name" value="MecA_N"/>
    <property type="match status" value="1"/>
</dbReference>
<feature type="domain" description="NTF2-like N-terminal transpeptidase" evidence="10">
    <location>
        <begin position="25"/>
        <end position="148"/>
    </location>
</feature>
<evidence type="ECO:0000313" key="12">
    <source>
        <dbReference type="Proteomes" id="UP001387364"/>
    </source>
</evidence>
<dbReference type="PROSITE" id="PS51257">
    <property type="entry name" value="PROKAR_LIPOPROTEIN"/>
    <property type="match status" value="1"/>
</dbReference>
<dbReference type="Pfam" id="PF03717">
    <property type="entry name" value="PBP_dimer"/>
    <property type="match status" value="1"/>
</dbReference>
<evidence type="ECO:0000256" key="4">
    <source>
        <dbReference type="ARBA" id="ARBA00012448"/>
    </source>
</evidence>
<evidence type="ECO:0000256" key="6">
    <source>
        <dbReference type="ARBA" id="ARBA00034000"/>
    </source>
</evidence>
<reference evidence="11 12" key="1">
    <citation type="submission" date="2024-02" db="EMBL/GenBank/DDBJ databases">
        <title>Seven novel Bacillus-like species.</title>
        <authorList>
            <person name="Liu G."/>
        </authorList>
    </citation>
    <scope>NUCLEOTIDE SEQUENCE [LARGE SCALE GENOMIC DNA]</scope>
    <source>
        <strain evidence="11 12">FJAT-52991</strain>
    </source>
</reference>
<dbReference type="InterPro" id="IPR007887">
    <property type="entry name" value="MecA_N"/>
</dbReference>
<evidence type="ECO:0000259" key="8">
    <source>
        <dbReference type="Pfam" id="PF00905"/>
    </source>
</evidence>
<evidence type="ECO:0000256" key="7">
    <source>
        <dbReference type="SAM" id="SignalP"/>
    </source>
</evidence>
<dbReference type="Gene3D" id="3.90.1310.10">
    <property type="entry name" value="Penicillin-binding protein 2a (Domain 2)"/>
    <property type="match status" value="1"/>
</dbReference>
<dbReference type="InterPro" id="IPR036138">
    <property type="entry name" value="PBP_dimer_sf"/>
</dbReference>
<protein>
    <recommendedName>
        <fullName evidence="4">serine-type D-Ala-D-Ala carboxypeptidase</fullName>
        <ecNumber evidence="4">3.4.16.4</ecNumber>
    </recommendedName>
</protein>
<evidence type="ECO:0000256" key="1">
    <source>
        <dbReference type="ARBA" id="ARBA00004370"/>
    </source>
</evidence>
<evidence type="ECO:0000259" key="10">
    <source>
        <dbReference type="Pfam" id="PF05223"/>
    </source>
</evidence>
<dbReference type="Proteomes" id="UP001387364">
    <property type="component" value="Chromosome"/>
</dbReference>
<dbReference type="SUPFAM" id="SSF54427">
    <property type="entry name" value="NTF2-like"/>
    <property type="match status" value="1"/>
</dbReference>
<dbReference type="Gene3D" id="3.30.1390.30">
    <property type="entry name" value="Penicillin-binding protein 2a, domain 3"/>
    <property type="match status" value="1"/>
</dbReference>
<dbReference type="SUPFAM" id="SSF56519">
    <property type="entry name" value="Penicillin binding protein dimerisation domain"/>
    <property type="match status" value="1"/>
</dbReference>
<evidence type="ECO:0000256" key="2">
    <source>
        <dbReference type="ARBA" id="ARBA00004752"/>
    </source>
</evidence>
<dbReference type="RefSeq" id="WP_338751685.1">
    <property type="nucleotide sequence ID" value="NZ_CP147404.1"/>
</dbReference>
<comment type="catalytic activity">
    <reaction evidence="6">
        <text>Preferential cleavage: (Ac)2-L-Lys-D-Ala-|-D-Ala. Also transpeptidation of peptidyl-alanyl moieties that are N-acyl substituents of D-alanine.</text>
        <dbReference type="EC" id="3.4.16.4"/>
    </reaction>
</comment>
<comment type="similarity">
    <text evidence="3">Belongs to the transpeptidase family.</text>
</comment>
<sequence>MKKYILMIGLLLLTFSLAACNRTPSPEERLDEYLELWNQQKFSSMYKNYVSPAVKEKVKEKDFSERYQTIYKDLEVKNLKVTSLAKEEKDWGEKKRAEIPIKVEMDTLAGPIKFEKNAVLKLKETEEGENWFIDWDTSYIFPDLDEGDKIRIETLKGTRGQIFDRNGNSLAVNGRGYMAGLIAGEIDENAEAKAKVAQLLQIKPEFIDEQLKQSWVQPGYFVPLKKLAYSEQDKVAKLEGLPGTTVEEISMREYPYKEATAHLTGYIGPINGEELKKLKDKGYSQHDQIGKRGLEQLLEDELKEKNGHRIYIEKAKAEPVTLAETPAQNGKDVKVAIDAELQKNVYEQLKGMPGTAAAVDPKTGEVLTLTSSPAFDPNEFVLGVSNERYKELENDPKKPLLNRFAATYSPGSTIKPLTAAIGLQTKTLDPKKERDIKGLQWQKDSSWGSYRVTRVKDIGQPVNLQEALMYSDNIYFAQTALEIGPEKMVDGMKAFGFAEKLPFDYPIRTSQISNSGNLNKELLLSDTGYGQGEVLTSMLHLASMYGAIVNDGTMMKPQLLAQAKPEEWKKELLTAEEAKMLQQDLRLVVQKGTAKLADVPGLALAGKTGTAELKTEQGTRGKENGLFVAYDQKNPAFMLALMVEGVEGQGGSKLAIEASRNVFLQAAQ</sequence>
<dbReference type="Gene3D" id="3.40.710.10">
    <property type="entry name" value="DD-peptidase/beta-lactamase superfamily"/>
    <property type="match status" value="1"/>
</dbReference>
<evidence type="ECO:0000256" key="3">
    <source>
        <dbReference type="ARBA" id="ARBA00007171"/>
    </source>
</evidence>
<dbReference type="InterPro" id="IPR032710">
    <property type="entry name" value="NTF2-like_dom_sf"/>
</dbReference>
<name>A0ABZ2N652_9BACI</name>
<keyword evidence="7" id="KW-0732">Signal</keyword>
<dbReference type="InterPro" id="IPR050515">
    <property type="entry name" value="Beta-lactam/transpept"/>
</dbReference>
<dbReference type="Gene3D" id="3.10.450.100">
    <property type="entry name" value="NTF2-like, domain 1"/>
    <property type="match status" value="1"/>
</dbReference>
<dbReference type="InterPro" id="IPR001460">
    <property type="entry name" value="PCN-bd_Tpept"/>
</dbReference>
<dbReference type="PANTHER" id="PTHR30627">
    <property type="entry name" value="PEPTIDOGLYCAN D,D-TRANSPEPTIDASE"/>
    <property type="match status" value="1"/>
</dbReference>
<gene>
    <name evidence="11" type="ORF">WDJ61_16500</name>
</gene>
<keyword evidence="12" id="KW-1185">Reference proteome</keyword>
<dbReference type="EMBL" id="CP147404">
    <property type="protein sequence ID" value="WXB92805.1"/>
    <property type="molecule type" value="Genomic_DNA"/>
</dbReference>
<feature type="chain" id="PRO_5046449596" description="serine-type D-Ala-D-Ala carboxypeptidase" evidence="7">
    <location>
        <begin position="19"/>
        <end position="668"/>
    </location>
</feature>
<feature type="signal peptide" evidence="7">
    <location>
        <begin position="1"/>
        <end position="18"/>
    </location>
</feature>
<dbReference type="SUPFAM" id="SSF56601">
    <property type="entry name" value="beta-lactamase/transpeptidase-like"/>
    <property type="match status" value="1"/>
</dbReference>
<organism evidence="11 12">
    <name type="scientific">Bacillus kandeliae</name>
    <dbReference type="NCBI Taxonomy" id="3129297"/>
    <lineage>
        <taxon>Bacteria</taxon>
        <taxon>Bacillati</taxon>
        <taxon>Bacillota</taxon>
        <taxon>Bacilli</taxon>
        <taxon>Bacillales</taxon>
        <taxon>Bacillaceae</taxon>
        <taxon>Bacillus</taxon>
    </lineage>
</organism>